<dbReference type="GO" id="GO:0008270">
    <property type="term" value="F:zinc ion binding"/>
    <property type="evidence" value="ECO:0007669"/>
    <property type="project" value="UniProtKB-KW"/>
</dbReference>
<evidence type="ECO:0000256" key="5">
    <source>
        <dbReference type="ARBA" id="ARBA00022737"/>
    </source>
</evidence>
<dbReference type="Pfam" id="PF01485">
    <property type="entry name" value="IBR"/>
    <property type="match status" value="2"/>
</dbReference>
<dbReference type="InterPro" id="IPR044066">
    <property type="entry name" value="TRIAD_supradom"/>
</dbReference>
<dbReference type="OrthoDB" id="303865at2759"/>
<evidence type="ECO:0000256" key="3">
    <source>
        <dbReference type="ARBA" id="ARBA00022679"/>
    </source>
</evidence>
<comment type="catalytic activity">
    <reaction evidence="1">
        <text>[E2 ubiquitin-conjugating enzyme]-S-ubiquitinyl-L-cysteine + [acceptor protein]-L-lysine = [E2 ubiquitin-conjugating enzyme]-L-cysteine + [acceptor protein]-N(6)-ubiquitinyl-L-lysine.</text>
        <dbReference type="EC" id="2.3.2.31"/>
    </reaction>
</comment>
<evidence type="ECO:0000256" key="1">
    <source>
        <dbReference type="ARBA" id="ARBA00001798"/>
    </source>
</evidence>
<keyword evidence="3" id="KW-0808">Transferase</keyword>
<dbReference type="SMART" id="SM00647">
    <property type="entry name" value="IBR"/>
    <property type="match status" value="2"/>
</dbReference>
<keyword evidence="7" id="KW-0833">Ubl conjugation pathway</keyword>
<dbReference type="GO" id="GO:0061630">
    <property type="term" value="F:ubiquitin protein ligase activity"/>
    <property type="evidence" value="ECO:0007669"/>
    <property type="project" value="UniProtKB-EC"/>
</dbReference>
<sequence length="492" mass="58830">MGQSCKKASTIEEINYEKFSPLYDKNQQLECEREYQFTSYQEEEQNSNMSMNLTKKRNGLLKLLNQGELYQEFQDNLKIQQNNSTQNLQIILNINLYCNFKKEEINFCLQQINENIEYKENLQLIGIYRQSPLNYHLKEICLLCSSENIECYSLKCSHIFCKDCWSQMIEIQLSNYIPIVKCLQNQCLERLPHQFLELNQSYKDILVKRMLENDKSYTWCPGIDCPNIYKVYQTSQEYECKCGVKFCSHCKIESHYPISCQIFKKITEYKEPMQSWIKLDISQCPNCNRYIQKSQGCIQIQCVCGNDFCTKCSLAWNQEHGTDFYNCPFQDYNKNPSKLFIQMSKKESSITKVLSELEYYQKLLCQQIKDVYDDQDEISGQIFVYKKNLQRLKNFLKFEKIAIFFNYYLNEILAENELDHQCEKYSLEIINYYRILQNQVLGILFKEQKIEKMSFENFQNIICQMDQNLKIQKKCLKKEIKRIQGEMLQQTK</sequence>
<keyword evidence="5" id="KW-0677">Repeat</keyword>
<evidence type="ECO:0000256" key="4">
    <source>
        <dbReference type="ARBA" id="ARBA00022723"/>
    </source>
</evidence>
<comment type="caution">
    <text evidence="10">The sequence shown here is derived from an EMBL/GenBank/DDBJ whole genome shotgun (WGS) entry which is preliminary data.</text>
</comment>
<dbReference type="GO" id="GO:0016567">
    <property type="term" value="P:protein ubiquitination"/>
    <property type="evidence" value="ECO:0007669"/>
    <property type="project" value="InterPro"/>
</dbReference>
<dbReference type="InterPro" id="IPR031127">
    <property type="entry name" value="E3_UB_ligase_RBR"/>
</dbReference>
<evidence type="ECO:0000313" key="11">
    <source>
        <dbReference type="Proteomes" id="UP000692954"/>
    </source>
</evidence>
<accession>A0A8S1LED7</accession>
<dbReference type="Proteomes" id="UP000692954">
    <property type="component" value="Unassembled WGS sequence"/>
</dbReference>
<gene>
    <name evidence="10" type="ORF">PSON_ATCC_30995.1.T0210061</name>
</gene>
<reference evidence="10" key="1">
    <citation type="submission" date="2021-01" db="EMBL/GenBank/DDBJ databases">
        <authorList>
            <consortium name="Genoscope - CEA"/>
            <person name="William W."/>
        </authorList>
    </citation>
    <scope>NUCLEOTIDE SEQUENCE</scope>
</reference>
<dbReference type="EMBL" id="CAJJDN010000021">
    <property type="protein sequence ID" value="CAD8065967.1"/>
    <property type="molecule type" value="Genomic_DNA"/>
</dbReference>
<dbReference type="PROSITE" id="PS51873">
    <property type="entry name" value="TRIAD"/>
    <property type="match status" value="1"/>
</dbReference>
<evidence type="ECO:0000256" key="6">
    <source>
        <dbReference type="ARBA" id="ARBA00022771"/>
    </source>
</evidence>
<evidence type="ECO:0000256" key="8">
    <source>
        <dbReference type="ARBA" id="ARBA00022833"/>
    </source>
</evidence>
<organism evidence="10 11">
    <name type="scientific">Paramecium sonneborni</name>
    <dbReference type="NCBI Taxonomy" id="65129"/>
    <lineage>
        <taxon>Eukaryota</taxon>
        <taxon>Sar</taxon>
        <taxon>Alveolata</taxon>
        <taxon>Ciliophora</taxon>
        <taxon>Intramacronucleata</taxon>
        <taxon>Oligohymenophorea</taxon>
        <taxon>Peniculida</taxon>
        <taxon>Parameciidae</taxon>
        <taxon>Paramecium</taxon>
    </lineage>
</organism>
<name>A0A8S1LED7_9CILI</name>
<evidence type="ECO:0000313" key="10">
    <source>
        <dbReference type="EMBL" id="CAD8065967.1"/>
    </source>
</evidence>
<dbReference type="AlphaFoldDB" id="A0A8S1LED7"/>
<dbReference type="InterPro" id="IPR002867">
    <property type="entry name" value="IBR_dom"/>
</dbReference>
<dbReference type="FunFam" id="3.30.40.10:FF:000894">
    <property type="entry name" value="RBR-type E3 ubiquitin transferase"/>
    <property type="match status" value="1"/>
</dbReference>
<keyword evidence="6" id="KW-0863">Zinc-finger</keyword>
<keyword evidence="4" id="KW-0479">Metal-binding</keyword>
<keyword evidence="11" id="KW-1185">Reference proteome</keyword>
<evidence type="ECO:0000256" key="7">
    <source>
        <dbReference type="ARBA" id="ARBA00022786"/>
    </source>
</evidence>
<feature type="domain" description="RING-type" evidence="9">
    <location>
        <begin position="137"/>
        <end position="331"/>
    </location>
</feature>
<evidence type="ECO:0000259" key="9">
    <source>
        <dbReference type="PROSITE" id="PS51873"/>
    </source>
</evidence>
<dbReference type="PANTHER" id="PTHR11685">
    <property type="entry name" value="RBR FAMILY RING FINGER AND IBR DOMAIN-CONTAINING"/>
    <property type="match status" value="1"/>
</dbReference>
<dbReference type="EC" id="2.3.2.31" evidence="2"/>
<keyword evidence="8" id="KW-0862">Zinc</keyword>
<proteinExistence type="predicted"/>
<protein>
    <recommendedName>
        <fullName evidence="2">RBR-type E3 ubiquitin transferase</fullName>
        <ecNumber evidence="2">2.3.2.31</ecNumber>
    </recommendedName>
</protein>
<evidence type="ECO:0000256" key="2">
    <source>
        <dbReference type="ARBA" id="ARBA00012251"/>
    </source>
</evidence>